<protein>
    <submittedName>
        <fullName evidence="2">Uncharacterized protein</fullName>
    </submittedName>
</protein>
<gene>
    <name evidence="2" type="ORF">ABS311_20540</name>
</gene>
<organism evidence="2 3">
    <name type="scientific">Catenovulum sediminis</name>
    <dbReference type="NCBI Taxonomy" id="1740262"/>
    <lineage>
        <taxon>Bacteria</taxon>
        <taxon>Pseudomonadati</taxon>
        <taxon>Pseudomonadota</taxon>
        <taxon>Gammaproteobacteria</taxon>
        <taxon>Alteromonadales</taxon>
        <taxon>Alteromonadaceae</taxon>
        <taxon>Catenovulum</taxon>
    </lineage>
</organism>
<keyword evidence="1" id="KW-0812">Transmembrane</keyword>
<dbReference type="Proteomes" id="UP001467690">
    <property type="component" value="Unassembled WGS sequence"/>
</dbReference>
<feature type="transmembrane region" description="Helical" evidence="1">
    <location>
        <begin position="92"/>
        <end position="109"/>
    </location>
</feature>
<evidence type="ECO:0000313" key="3">
    <source>
        <dbReference type="Proteomes" id="UP001467690"/>
    </source>
</evidence>
<keyword evidence="3" id="KW-1185">Reference proteome</keyword>
<evidence type="ECO:0000313" key="2">
    <source>
        <dbReference type="EMBL" id="MER2494268.1"/>
    </source>
</evidence>
<feature type="transmembrane region" description="Helical" evidence="1">
    <location>
        <begin position="12"/>
        <end position="45"/>
    </location>
</feature>
<comment type="caution">
    <text evidence="2">The sequence shown here is derived from an EMBL/GenBank/DDBJ whole genome shotgun (WGS) entry which is preliminary data.</text>
</comment>
<proteinExistence type="predicted"/>
<feature type="transmembrane region" description="Helical" evidence="1">
    <location>
        <begin position="65"/>
        <end position="86"/>
    </location>
</feature>
<sequence>MLPKLIYEPYPFILFALSLICFILRIESMYFWASILMIISSYFIIQRSNYRRQDATEEDATEYKIPTTLYEVLPYAYIAFGSLAYASSTNELAFIGLFLIICGMGLCLLREANRHAFIGRHN</sequence>
<dbReference type="RefSeq" id="WP_350403268.1">
    <property type="nucleotide sequence ID" value="NZ_JBELOE010000287.1"/>
</dbReference>
<keyword evidence="1" id="KW-0472">Membrane</keyword>
<evidence type="ECO:0000256" key="1">
    <source>
        <dbReference type="SAM" id="Phobius"/>
    </source>
</evidence>
<name>A0ABV1RMV0_9ALTE</name>
<accession>A0ABV1RMV0</accession>
<dbReference type="EMBL" id="JBELOE010000287">
    <property type="protein sequence ID" value="MER2494268.1"/>
    <property type="molecule type" value="Genomic_DNA"/>
</dbReference>
<reference evidence="2 3" key="1">
    <citation type="submission" date="2024-06" db="EMBL/GenBank/DDBJ databases">
        <authorList>
            <person name="Chen R.Y."/>
        </authorList>
    </citation>
    <scope>NUCLEOTIDE SEQUENCE [LARGE SCALE GENOMIC DNA]</scope>
    <source>
        <strain evidence="2 3">D2</strain>
    </source>
</reference>
<keyword evidence="1" id="KW-1133">Transmembrane helix</keyword>